<name>A0A2J8W1Y5_PONAB</name>
<dbReference type="AlphaFoldDB" id="A0A2J8W1Y5"/>
<proteinExistence type="predicted"/>
<feature type="non-terminal residue" evidence="1">
    <location>
        <position position="1"/>
    </location>
</feature>
<organism evidence="1">
    <name type="scientific">Pongo abelii</name>
    <name type="common">Sumatran orangutan</name>
    <name type="synonym">Pongo pygmaeus abelii</name>
    <dbReference type="NCBI Taxonomy" id="9601"/>
    <lineage>
        <taxon>Eukaryota</taxon>
        <taxon>Metazoa</taxon>
        <taxon>Chordata</taxon>
        <taxon>Craniata</taxon>
        <taxon>Vertebrata</taxon>
        <taxon>Euteleostomi</taxon>
        <taxon>Mammalia</taxon>
        <taxon>Eutheria</taxon>
        <taxon>Euarchontoglires</taxon>
        <taxon>Primates</taxon>
        <taxon>Haplorrhini</taxon>
        <taxon>Catarrhini</taxon>
        <taxon>Hominidae</taxon>
        <taxon>Pongo</taxon>
    </lineage>
</organism>
<accession>A0A2J8W1Y5</accession>
<evidence type="ECO:0000313" key="1">
    <source>
        <dbReference type="EMBL" id="PNJ63706.1"/>
    </source>
</evidence>
<dbReference type="EMBL" id="NDHI03003402">
    <property type="protein sequence ID" value="PNJ63706.1"/>
    <property type="molecule type" value="Genomic_DNA"/>
</dbReference>
<sequence>GGRAKKVREPTAVNSFYREASLPSVWASLRLREMVRSGSRPGQDLFKKNTTF</sequence>
<reference evidence="1" key="1">
    <citation type="submission" date="2017-12" db="EMBL/GenBank/DDBJ databases">
        <title>High-resolution comparative analysis of great ape genomes.</title>
        <authorList>
            <person name="Pollen A."/>
            <person name="Hastie A."/>
            <person name="Hormozdiari F."/>
            <person name="Dougherty M."/>
            <person name="Liu R."/>
            <person name="Chaisson M."/>
            <person name="Hoppe E."/>
            <person name="Hill C."/>
            <person name="Pang A."/>
            <person name="Hillier L."/>
            <person name="Baker C."/>
            <person name="Armstrong J."/>
            <person name="Shendure J."/>
            <person name="Paten B."/>
            <person name="Wilson R."/>
            <person name="Chao H."/>
            <person name="Schneider V."/>
            <person name="Ventura M."/>
            <person name="Kronenberg Z."/>
            <person name="Murali S."/>
            <person name="Gordon D."/>
            <person name="Cantsilieris S."/>
            <person name="Munson K."/>
            <person name="Nelson B."/>
            <person name="Raja A."/>
            <person name="Underwood J."/>
            <person name="Diekhans M."/>
            <person name="Fiddes I."/>
            <person name="Haussler D."/>
            <person name="Eichler E."/>
        </authorList>
    </citation>
    <scope>NUCLEOTIDE SEQUENCE [LARGE SCALE GENOMIC DNA]</scope>
    <source>
        <strain evidence="1">Susie</strain>
    </source>
</reference>
<protein>
    <submittedName>
        <fullName evidence="1">CCDC14 isoform 7</fullName>
    </submittedName>
</protein>
<comment type="caution">
    <text evidence="1">The sequence shown here is derived from an EMBL/GenBank/DDBJ whole genome shotgun (WGS) entry which is preliminary data.</text>
</comment>
<gene>
    <name evidence="1" type="ORF">CR201_G0013627</name>
</gene>